<proteinExistence type="predicted"/>
<comment type="caution">
    <text evidence="1">The sequence shown here is derived from an EMBL/GenBank/DDBJ whole genome shotgun (WGS) entry which is preliminary data.</text>
</comment>
<name>A0A8X7VM01_BRACI</name>
<sequence>MNKNEEEFYGLRDKMDRSLREAGSALPELGRYMELALKCVDETAAERPTMSEVVKEIEIIIQNSGASTSSSSASACLRQLILEALSKE</sequence>
<keyword evidence="2" id="KW-1185">Reference proteome</keyword>
<gene>
    <name evidence="1" type="ORF">Bca52824_025209</name>
</gene>
<reference evidence="1 2" key="1">
    <citation type="submission" date="2020-02" db="EMBL/GenBank/DDBJ databases">
        <authorList>
            <person name="Ma Q."/>
            <person name="Huang Y."/>
            <person name="Song X."/>
            <person name="Pei D."/>
        </authorList>
    </citation>
    <scope>NUCLEOTIDE SEQUENCE [LARGE SCALE GENOMIC DNA]</scope>
    <source>
        <strain evidence="1">Sxm20200214</strain>
        <tissue evidence="1">Leaf</tissue>
    </source>
</reference>
<evidence type="ECO:0000313" key="2">
    <source>
        <dbReference type="Proteomes" id="UP000886595"/>
    </source>
</evidence>
<dbReference type="Proteomes" id="UP000886595">
    <property type="component" value="Unassembled WGS sequence"/>
</dbReference>
<dbReference type="AlphaFoldDB" id="A0A8X7VM01"/>
<protein>
    <submittedName>
        <fullName evidence="1">Uncharacterized protein</fullName>
    </submittedName>
</protein>
<accession>A0A8X7VM01</accession>
<organism evidence="1 2">
    <name type="scientific">Brassica carinata</name>
    <name type="common">Ethiopian mustard</name>
    <name type="synonym">Abyssinian cabbage</name>
    <dbReference type="NCBI Taxonomy" id="52824"/>
    <lineage>
        <taxon>Eukaryota</taxon>
        <taxon>Viridiplantae</taxon>
        <taxon>Streptophyta</taxon>
        <taxon>Embryophyta</taxon>
        <taxon>Tracheophyta</taxon>
        <taxon>Spermatophyta</taxon>
        <taxon>Magnoliopsida</taxon>
        <taxon>eudicotyledons</taxon>
        <taxon>Gunneridae</taxon>
        <taxon>Pentapetalae</taxon>
        <taxon>rosids</taxon>
        <taxon>malvids</taxon>
        <taxon>Brassicales</taxon>
        <taxon>Brassicaceae</taxon>
        <taxon>Brassiceae</taxon>
        <taxon>Brassica</taxon>
    </lineage>
</organism>
<dbReference type="OrthoDB" id="2015206at2759"/>
<dbReference type="Gene3D" id="1.10.510.10">
    <property type="entry name" value="Transferase(Phosphotransferase) domain 1"/>
    <property type="match status" value="1"/>
</dbReference>
<dbReference type="EMBL" id="JAAMPC010000005">
    <property type="protein sequence ID" value="KAG2313652.1"/>
    <property type="molecule type" value="Genomic_DNA"/>
</dbReference>
<evidence type="ECO:0000313" key="1">
    <source>
        <dbReference type="EMBL" id="KAG2313652.1"/>
    </source>
</evidence>